<dbReference type="GO" id="GO:0005829">
    <property type="term" value="C:cytosol"/>
    <property type="evidence" value="ECO:0007669"/>
    <property type="project" value="TreeGrafter"/>
</dbReference>
<organism evidence="12 13">
    <name type="scientific">Gemmata obscuriglobus</name>
    <dbReference type="NCBI Taxonomy" id="114"/>
    <lineage>
        <taxon>Bacteria</taxon>
        <taxon>Pseudomonadati</taxon>
        <taxon>Planctomycetota</taxon>
        <taxon>Planctomycetia</taxon>
        <taxon>Gemmatales</taxon>
        <taxon>Gemmataceae</taxon>
        <taxon>Gemmata</taxon>
    </lineage>
</organism>
<evidence type="ECO:0000256" key="5">
    <source>
        <dbReference type="ARBA" id="ARBA00022741"/>
    </source>
</evidence>
<comment type="subcellular location">
    <subcellularLocation>
        <location evidence="9">Cytoplasm</location>
    </subcellularLocation>
</comment>
<evidence type="ECO:0000256" key="1">
    <source>
        <dbReference type="ARBA" id="ARBA00008748"/>
    </source>
</evidence>
<dbReference type="NCBIfam" id="TIGR00016">
    <property type="entry name" value="ackA"/>
    <property type="match status" value="1"/>
</dbReference>
<evidence type="ECO:0000256" key="4">
    <source>
        <dbReference type="ARBA" id="ARBA00022723"/>
    </source>
</evidence>
<evidence type="ECO:0000256" key="7">
    <source>
        <dbReference type="ARBA" id="ARBA00022840"/>
    </source>
</evidence>
<feature type="binding site" evidence="9">
    <location>
        <position position="15"/>
    </location>
    <ligand>
        <name>ATP</name>
        <dbReference type="ChEBI" id="CHEBI:30616"/>
    </ligand>
</feature>
<evidence type="ECO:0000313" key="12">
    <source>
        <dbReference type="EMBL" id="AWM36876.1"/>
    </source>
</evidence>
<dbReference type="InterPro" id="IPR023865">
    <property type="entry name" value="Aliphatic_acid_kinase_CS"/>
</dbReference>
<dbReference type="GO" id="GO:0006083">
    <property type="term" value="P:acetate metabolic process"/>
    <property type="evidence" value="ECO:0007669"/>
    <property type="project" value="TreeGrafter"/>
</dbReference>
<name>A0A2Z3GZX4_9BACT</name>
<dbReference type="HAMAP" id="MF_00020">
    <property type="entry name" value="Acetate_kinase"/>
    <property type="match status" value="1"/>
</dbReference>
<comment type="similarity">
    <text evidence="1 9 10">Belongs to the acetokinase family.</text>
</comment>
<dbReference type="GO" id="GO:0006085">
    <property type="term" value="P:acetyl-CoA biosynthetic process"/>
    <property type="evidence" value="ECO:0007669"/>
    <property type="project" value="UniProtKB-UniRule"/>
</dbReference>
<evidence type="ECO:0000256" key="8">
    <source>
        <dbReference type="ARBA" id="ARBA00022842"/>
    </source>
</evidence>
<feature type="binding site" evidence="9">
    <location>
        <begin position="177"/>
        <end position="181"/>
    </location>
    <ligand>
        <name>ATP</name>
        <dbReference type="ChEBI" id="CHEBI:30616"/>
    </ligand>
</feature>
<dbReference type="InterPro" id="IPR004372">
    <property type="entry name" value="Ac/propionate_kinase"/>
</dbReference>
<keyword evidence="4 9" id="KW-0479">Metal-binding</keyword>
<dbReference type="InterPro" id="IPR043129">
    <property type="entry name" value="ATPase_NBD"/>
</dbReference>
<proteinExistence type="inferred from homology"/>
<feature type="region of interest" description="Disordered" evidence="11">
    <location>
        <begin position="361"/>
        <end position="382"/>
    </location>
</feature>
<dbReference type="SUPFAM" id="SSF53067">
    <property type="entry name" value="Actin-like ATPase domain"/>
    <property type="match status" value="2"/>
</dbReference>
<dbReference type="PROSITE" id="PS01076">
    <property type="entry name" value="ACETATE_KINASE_2"/>
    <property type="match status" value="1"/>
</dbReference>
<evidence type="ECO:0000256" key="11">
    <source>
        <dbReference type="SAM" id="MobiDB-lite"/>
    </source>
</evidence>
<reference evidence="12 13" key="1">
    <citation type="submission" date="2018-01" db="EMBL/GenBank/DDBJ databases">
        <title>G. obscuriglobus.</title>
        <authorList>
            <person name="Franke J."/>
            <person name="Blomberg W."/>
            <person name="Selmecki A."/>
        </authorList>
    </citation>
    <scope>NUCLEOTIDE SEQUENCE [LARGE SCALE GENOMIC DNA]</scope>
    <source>
        <strain evidence="12 13">DSM 5831</strain>
    </source>
</reference>
<keyword evidence="7 9" id="KW-0067">ATP-binding</keyword>
<feature type="binding site" evidence="9">
    <location>
        <begin position="252"/>
        <end position="254"/>
    </location>
    <ligand>
        <name>ATP</name>
        <dbReference type="ChEBI" id="CHEBI:30616"/>
    </ligand>
</feature>
<dbReference type="Gene3D" id="3.30.420.40">
    <property type="match status" value="2"/>
</dbReference>
<feature type="site" description="Transition state stabilizer" evidence="9">
    <location>
        <position position="210"/>
    </location>
</feature>
<dbReference type="PRINTS" id="PR00471">
    <property type="entry name" value="ACETATEKNASE"/>
</dbReference>
<comment type="cofactor">
    <cofactor evidence="9">
        <name>Mg(2+)</name>
        <dbReference type="ChEBI" id="CHEBI:18420"/>
    </cofactor>
    <cofactor evidence="9">
        <name>Mn(2+)</name>
        <dbReference type="ChEBI" id="CHEBI:29035"/>
    </cofactor>
    <text evidence="9">Mg(2+). Can also accept Mn(2+).</text>
</comment>
<dbReference type="PANTHER" id="PTHR21060">
    <property type="entry name" value="ACETATE KINASE"/>
    <property type="match status" value="1"/>
</dbReference>
<dbReference type="AlphaFoldDB" id="A0A2Z3GZX4"/>
<dbReference type="Proteomes" id="UP000245802">
    <property type="component" value="Chromosome"/>
</dbReference>
<evidence type="ECO:0000256" key="9">
    <source>
        <dbReference type="HAMAP-Rule" id="MF_00020"/>
    </source>
</evidence>
<evidence type="ECO:0000313" key="13">
    <source>
        <dbReference type="Proteomes" id="UP000245802"/>
    </source>
</evidence>
<feature type="site" description="Transition state stabilizer" evidence="9">
    <location>
        <position position="149"/>
    </location>
</feature>
<keyword evidence="13" id="KW-1185">Reference proteome</keyword>
<keyword evidence="2 9" id="KW-0963">Cytoplasm</keyword>
<dbReference type="EC" id="2.7.2.1" evidence="9"/>
<evidence type="ECO:0000256" key="6">
    <source>
        <dbReference type="ARBA" id="ARBA00022777"/>
    </source>
</evidence>
<evidence type="ECO:0000256" key="3">
    <source>
        <dbReference type="ARBA" id="ARBA00022679"/>
    </source>
</evidence>
<dbReference type="UniPathway" id="UPA00340">
    <property type="reaction ID" value="UER00458"/>
</dbReference>
<dbReference type="InterPro" id="IPR000890">
    <property type="entry name" value="Aliphatic_acid_kin_short-chain"/>
</dbReference>
<sequence>MPHVLVVNAGSSNVKFAVFRAGAALQEVARGKVEGADSAAAVLEQLEERGALGDLVGVGHRLVHGGPRHTAPALVTPELVRDLEELKALDPTHLPAELGLIDAVAKRWPGVPQVACFDTAFHRDLPAVARTLPIPRRYLDQGVRRYGFHGISYEYLLAELVRVAGAEVAHGRVIFAHLGSGSSLAAVRNGTCVDTTMGFTPAGGLVMGTRTGDLDPGVLVHLLRSEGLNAERLDTLVNRESGLRGLSGTSSDLRELLTNEAADPRAAEAVAVYCYQVRKWIGAMAAALGGLDTLVFSGGIGENSPDVRARICAGLSFFGVQLATEANAAGAPIISSDIAPVVVRVIPTDEEVMIARTVQRLSNATPPDEGTREWPNRSRTPC</sequence>
<dbReference type="KEGG" id="gog:C1280_07480"/>
<comment type="function">
    <text evidence="9">Catalyzes the formation of acetyl phosphate from acetate and ATP. Can also catalyze the reverse reaction.</text>
</comment>
<feature type="binding site" evidence="9">
    <location>
        <position position="8"/>
    </location>
    <ligand>
        <name>Mg(2+)</name>
        <dbReference type="ChEBI" id="CHEBI:18420"/>
    </ligand>
</feature>
<comment type="catalytic activity">
    <reaction evidence="9">
        <text>acetate + ATP = acetyl phosphate + ADP</text>
        <dbReference type="Rhea" id="RHEA:11352"/>
        <dbReference type="ChEBI" id="CHEBI:22191"/>
        <dbReference type="ChEBI" id="CHEBI:30089"/>
        <dbReference type="ChEBI" id="CHEBI:30616"/>
        <dbReference type="ChEBI" id="CHEBI:456216"/>
        <dbReference type="EC" id="2.7.2.1"/>
    </reaction>
</comment>
<protein>
    <recommendedName>
        <fullName evidence="9">Acetate kinase</fullName>
        <ecNumber evidence="9">2.7.2.1</ecNumber>
    </recommendedName>
    <alternativeName>
        <fullName evidence="9">Acetokinase</fullName>
    </alternativeName>
</protein>
<comment type="subunit">
    <text evidence="9">Homodimer.</text>
</comment>
<keyword evidence="3 9" id="KW-0808">Transferase</keyword>
<dbReference type="EMBL" id="CP025958">
    <property type="protein sequence ID" value="AWM36876.1"/>
    <property type="molecule type" value="Genomic_DNA"/>
</dbReference>
<feature type="binding site" evidence="9">
    <location>
        <begin position="299"/>
        <end position="303"/>
    </location>
    <ligand>
        <name>ATP</name>
        <dbReference type="ChEBI" id="CHEBI:30616"/>
    </ligand>
</feature>
<dbReference type="RefSeq" id="WP_010048855.1">
    <property type="nucleotide sequence ID" value="NZ_CP025958.1"/>
</dbReference>
<evidence type="ECO:0000256" key="10">
    <source>
        <dbReference type="RuleBase" id="RU003835"/>
    </source>
</evidence>
<dbReference type="GO" id="GO:0005524">
    <property type="term" value="F:ATP binding"/>
    <property type="evidence" value="ECO:0007669"/>
    <property type="project" value="UniProtKB-KW"/>
</dbReference>
<feature type="binding site" evidence="9">
    <location>
        <position position="350"/>
    </location>
    <ligand>
        <name>Mg(2+)</name>
        <dbReference type="ChEBI" id="CHEBI:18420"/>
    </ligand>
</feature>
<dbReference type="GO" id="GO:0008776">
    <property type="term" value="F:acetate kinase activity"/>
    <property type="evidence" value="ECO:0007669"/>
    <property type="project" value="UniProtKB-UniRule"/>
</dbReference>
<feature type="active site" description="Proton donor/acceptor" evidence="9">
    <location>
        <position position="118"/>
    </location>
</feature>
<dbReference type="GO" id="GO:0000287">
    <property type="term" value="F:magnesium ion binding"/>
    <property type="evidence" value="ECO:0007669"/>
    <property type="project" value="UniProtKB-UniRule"/>
</dbReference>
<gene>
    <name evidence="9" type="primary">ackA</name>
    <name evidence="12" type="ORF">C1280_07480</name>
</gene>
<dbReference type="Pfam" id="PF00871">
    <property type="entry name" value="Acetate_kinase"/>
    <property type="match status" value="1"/>
</dbReference>
<comment type="pathway">
    <text evidence="9">Metabolic intermediate biosynthesis; acetyl-CoA biosynthesis; acetyl-CoA from acetate: step 1/2.</text>
</comment>
<evidence type="ECO:0000256" key="2">
    <source>
        <dbReference type="ARBA" id="ARBA00022490"/>
    </source>
</evidence>
<accession>A0A2Z3GZX4</accession>
<keyword evidence="6 9" id="KW-0418">Kinase</keyword>
<keyword evidence="5 9" id="KW-0547">Nucleotide-binding</keyword>
<keyword evidence="8 9" id="KW-0460">Magnesium</keyword>
<feature type="binding site" evidence="9">
    <location>
        <position position="61"/>
    </location>
    <ligand>
        <name>substrate</name>
    </ligand>
</feature>
<dbReference type="PANTHER" id="PTHR21060:SF21">
    <property type="entry name" value="ACETATE KINASE"/>
    <property type="match status" value="1"/>
</dbReference>
<dbReference type="PIRSF" id="PIRSF000722">
    <property type="entry name" value="Acetate_prop_kin"/>
    <property type="match status" value="1"/>
</dbReference>
<dbReference type="OrthoDB" id="9802453at2"/>